<evidence type="ECO:0000256" key="1">
    <source>
        <dbReference type="ARBA" id="ARBA00004685"/>
    </source>
</evidence>
<reference evidence="4 5" key="1">
    <citation type="journal article" date="2020" name="ISME J.">
        <title>Uncovering the hidden diversity of litter-decomposition mechanisms in mushroom-forming fungi.</title>
        <authorList>
            <person name="Floudas D."/>
            <person name="Bentzer J."/>
            <person name="Ahren D."/>
            <person name="Johansson T."/>
            <person name="Persson P."/>
            <person name="Tunlid A."/>
        </authorList>
    </citation>
    <scope>NUCLEOTIDE SEQUENCE [LARGE SCALE GENOMIC DNA]</scope>
    <source>
        <strain evidence="4 5">CBS 146.42</strain>
    </source>
</reference>
<dbReference type="InterPro" id="IPR021765">
    <property type="entry name" value="UstYa-like"/>
</dbReference>
<dbReference type="PANTHER" id="PTHR33365:SF4">
    <property type="entry name" value="CYCLOCHLOROTINE BIOSYNTHESIS PROTEIN O"/>
    <property type="match status" value="1"/>
</dbReference>
<feature type="transmembrane region" description="Helical" evidence="3">
    <location>
        <begin position="12"/>
        <end position="31"/>
    </location>
</feature>
<dbReference type="Pfam" id="PF11807">
    <property type="entry name" value="UstYa"/>
    <property type="match status" value="1"/>
</dbReference>
<accession>A0A8H5CPA4</accession>
<dbReference type="OrthoDB" id="3687641at2759"/>
<keyword evidence="3" id="KW-1133">Transmembrane helix</keyword>
<dbReference type="Proteomes" id="UP000559027">
    <property type="component" value="Unassembled WGS sequence"/>
</dbReference>
<evidence type="ECO:0000313" key="4">
    <source>
        <dbReference type="EMBL" id="KAF5345482.1"/>
    </source>
</evidence>
<gene>
    <name evidence="4" type="ORF">D9756_011384</name>
</gene>
<proteinExistence type="inferred from homology"/>
<sequence>MPSTTCRPYSNPLKFSGLATLVAIVVFSIVLTNRGPSAPFTPGKYLDGGALGQSNVYHAELRAKASTQEFRKVGVWIDNSQHYFMRGSPADEEWKALAPPVDEDGEFSSIAMIHQLQCLAAIRQEYLYHATPEVAQHCMEYIHQSILCSADTRLETVGFSKPPHVIGLPGEYVCKDWNALLPRRA</sequence>
<dbReference type="AlphaFoldDB" id="A0A8H5CPA4"/>
<evidence type="ECO:0000256" key="2">
    <source>
        <dbReference type="ARBA" id="ARBA00035112"/>
    </source>
</evidence>
<comment type="caution">
    <text evidence="4">The sequence shown here is derived from an EMBL/GenBank/DDBJ whole genome shotgun (WGS) entry which is preliminary data.</text>
</comment>
<keyword evidence="3" id="KW-0812">Transmembrane</keyword>
<dbReference type="EMBL" id="JAACJO010000045">
    <property type="protein sequence ID" value="KAF5345482.1"/>
    <property type="molecule type" value="Genomic_DNA"/>
</dbReference>
<organism evidence="4 5">
    <name type="scientific">Leucocoprinus leucothites</name>
    <dbReference type="NCBI Taxonomy" id="201217"/>
    <lineage>
        <taxon>Eukaryota</taxon>
        <taxon>Fungi</taxon>
        <taxon>Dikarya</taxon>
        <taxon>Basidiomycota</taxon>
        <taxon>Agaricomycotina</taxon>
        <taxon>Agaricomycetes</taxon>
        <taxon>Agaricomycetidae</taxon>
        <taxon>Agaricales</taxon>
        <taxon>Agaricineae</taxon>
        <taxon>Agaricaceae</taxon>
        <taxon>Leucocoprinus</taxon>
    </lineage>
</organism>
<name>A0A8H5CPA4_9AGAR</name>
<evidence type="ECO:0000256" key="3">
    <source>
        <dbReference type="SAM" id="Phobius"/>
    </source>
</evidence>
<keyword evidence="5" id="KW-1185">Reference proteome</keyword>
<dbReference type="PANTHER" id="PTHR33365">
    <property type="entry name" value="YALI0B05434P"/>
    <property type="match status" value="1"/>
</dbReference>
<dbReference type="GO" id="GO:0043386">
    <property type="term" value="P:mycotoxin biosynthetic process"/>
    <property type="evidence" value="ECO:0007669"/>
    <property type="project" value="InterPro"/>
</dbReference>
<keyword evidence="3" id="KW-0472">Membrane</keyword>
<comment type="similarity">
    <text evidence="2">Belongs to the ustYa family.</text>
</comment>
<protein>
    <submittedName>
        <fullName evidence="4">Uncharacterized protein</fullName>
    </submittedName>
</protein>
<comment type="pathway">
    <text evidence="1">Mycotoxin biosynthesis.</text>
</comment>
<evidence type="ECO:0000313" key="5">
    <source>
        <dbReference type="Proteomes" id="UP000559027"/>
    </source>
</evidence>